<keyword evidence="1" id="KW-0472">Membrane</keyword>
<feature type="transmembrane region" description="Helical" evidence="1">
    <location>
        <begin position="37"/>
        <end position="58"/>
    </location>
</feature>
<dbReference type="Proteomes" id="UP001155182">
    <property type="component" value="Unassembled WGS sequence"/>
</dbReference>
<keyword evidence="3" id="KW-1185">Reference proteome</keyword>
<dbReference type="RefSeq" id="WP_252585986.1">
    <property type="nucleotide sequence ID" value="NZ_JAMWYS010000009.1"/>
</dbReference>
<keyword evidence="1" id="KW-0812">Transmembrane</keyword>
<evidence type="ECO:0000313" key="2">
    <source>
        <dbReference type="EMBL" id="MCO4291749.1"/>
    </source>
</evidence>
<sequence length="154" mass="17934">MHLLEYIGFLLLSSVKFFFFYPIFITKENYNFFEAMTFGLTSGFIGSATFIFFGDLVYKFFHKLKLKREANGPAKEPQKRSVKHKRLIIKLRKGWGLWGIALLSPVLITIPFGCFLATRYYHNKHRILGHFMAAIAFWSALIYIFKGFVVTLIS</sequence>
<proteinExistence type="predicted"/>
<evidence type="ECO:0000256" key="1">
    <source>
        <dbReference type="SAM" id="Phobius"/>
    </source>
</evidence>
<comment type="caution">
    <text evidence="2">The sequence shown here is derived from an EMBL/GenBank/DDBJ whole genome shotgun (WGS) entry which is preliminary data.</text>
</comment>
<reference evidence="2" key="1">
    <citation type="submission" date="2022-06" db="EMBL/GenBank/DDBJ databases">
        <title>Solitalea sp. MAHUQ-68 isolated from rhizospheric soil.</title>
        <authorList>
            <person name="Huq M.A."/>
        </authorList>
    </citation>
    <scope>NUCLEOTIDE SEQUENCE</scope>
    <source>
        <strain evidence="2">MAHUQ-68</strain>
    </source>
</reference>
<organism evidence="2 3">
    <name type="scientific">Solitalea agri</name>
    <dbReference type="NCBI Taxonomy" id="2953739"/>
    <lineage>
        <taxon>Bacteria</taxon>
        <taxon>Pseudomonadati</taxon>
        <taxon>Bacteroidota</taxon>
        <taxon>Sphingobacteriia</taxon>
        <taxon>Sphingobacteriales</taxon>
        <taxon>Sphingobacteriaceae</taxon>
        <taxon>Solitalea</taxon>
    </lineage>
</organism>
<name>A0A9X2EZ77_9SPHI</name>
<feature type="transmembrane region" description="Helical" evidence="1">
    <location>
        <begin position="95"/>
        <end position="121"/>
    </location>
</feature>
<protein>
    <submittedName>
        <fullName evidence="2">Uncharacterized protein</fullName>
    </submittedName>
</protein>
<keyword evidence="1" id="KW-1133">Transmembrane helix</keyword>
<feature type="transmembrane region" description="Helical" evidence="1">
    <location>
        <begin position="127"/>
        <end position="153"/>
    </location>
</feature>
<feature type="transmembrane region" description="Helical" evidence="1">
    <location>
        <begin position="7"/>
        <end position="25"/>
    </location>
</feature>
<dbReference type="EMBL" id="JAMWYS010000009">
    <property type="protein sequence ID" value="MCO4291749.1"/>
    <property type="molecule type" value="Genomic_DNA"/>
</dbReference>
<dbReference type="AlphaFoldDB" id="A0A9X2EZ77"/>
<evidence type="ECO:0000313" key="3">
    <source>
        <dbReference type="Proteomes" id="UP001155182"/>
    </source>
</evidence>
<gene>
    <name evidence="2" type="ORF">NF867_02600</name>
</gene>
<accession>A0A9X2EZ77</accession>